<dbReference type="InterPro" id="IPR001130">
    <property type="entry name" value="TatD-like"/>
</dbReference>
<dbReference type="GO" id="GO:0046872">
    <property type="term" value="F:metal ion binding"/>
    <property type="evidence" value="ECO:0007669"/>
    <property type="project" value="UniProtKB-KW"/>
</dbReference>
<organism evidence="2 3">
    <name type="scientific">Candidatus Alistipes avicola</name>
    <dbReference type="NCBI Taxonomy" id="2838432"/>
    <lineage>
        <taxon>Bacteria</taxon>
        <taxon>Pseudomonadati</taxon>
        <taxon>Bacteroidota</taxon>
        <taxon>Bacteroidia</taxon>
        <taxon>Bacteroidales</taxon>
        <taxon>Rikenellaceae</taxon>
        <taxon>Alistipes</taxon>
    </lineage>
</organism>
<dbReference type="InterPro" id="IPR032466">
    <property type="entry name" value="Metal_Hydrolase"/>
</dbReference>
<dbReference type="PIRSF" id="PIRSF005902">
    <property type="entry name" value="DNase_TatD"/>
    <property type="match status" value="1"/>
</dbReference>
<keyword evidence="1" id="KW-0479">Metal-binding</keyword>
<name>A0A9D2IEC3_9BACT</name>
<feature type="binding site" evidence="1">
    <location>
        <position position="85"/>
    </location>
    <ligand>
        <name>a divalent metal cation</name>
        <dbReference type="ChEBI" id="CHEBI:60240"/>
        <label>2</label>
    </ligand>
</feature>
<dbReference type="Proteomes" id="UP000824259">
    <property type="component" value="Unassembled WGS sequence"/>
</dbReference>
<dbReference type="SUPFAM" id="SSF51556">
    <property type="entry name" value="Metallo-dependent hydrolases"/>
    <property type="match status" value="1"/>
</dbReference>
<feature type="binding site" evidence="1">
    <location>
        <position position="156"/>
    </location>
    <ligand>
        <name>a divalent metal cation</name>
        <dbReference type="ChEBI" id="CHEBI:60240"/>
        <label>1</label>
    </ligand>
</feature>
<feature type="binding site" evidence="1">
    <location>
        <position position="108"/>
    </location>
    <ligand>
        <name>a divalent metal cation</name>
        <dbReference type="ChEBI" id="CHEBI:60240"/>
        <label>2</label>
    </ligand>
</feature>
<dbReference type="PANTHER" id="PTHR46124:SF2">
    <property type="entry name" value="D-AMINOACYL-TRNA DEACYLASE"/>
    <property type="match status" value="1"/>
</dbReference>
<gene>
    <name evidence="2" type="ORF">H9779_02815</name>
</gene>
<dbReference type="PANTHER" id="PTHR46124">
    <property type="entry name" value="D-AMINOACYL-TRNA DEACYLASE"/>
    <property type="match status" value="1"/>
</dbReference>
<accession>A0A9D2IEC3</accession>
<protein>
    <submittedName>
        <fullName evidence="2">TatD family hydrolase</fullName>
    </submittedName>
</protein>
<reference evidence="2" key="1">
    <citation type="journal article" date="2021" name="PeerJ">
        <title>Extensive microbial diversity within the chicken gut microbiome revealed by metagenomics and culture.</title>
        <authorList>
            <person name="Gilroy R."/>
            <person name="Ravi A."/>
            <person name="Getino M."/>
            <person name="Pursley I."/>
            <person name="Horton D.L."/>
            <person name="Alikhan N.F."/>
            <person name="Baker D."/>
            <person name="Gharbi K."/>
            <person name="Hall N."/>
            <person name="Watson M."/>
            <person name="Adriaenssens E.M."/>
            <person name="Foster-Nyarko E."/>
            <person name="Jarju S."/>
            <person name="Secka A."/>
            <person name="Antonio M."/>
            <person name="Oren A."/>
            <person name="Chaudhuri R.R."/>
            <person name="La Ragione R."/>
            <person name="Hildebrand F."/>
            <person name="Pallen M.J."/>
        </authorList>
    </citation>
    <scope>NUCLEOTIDE SEQUENCE</scope>
    <source>
        <strain evidence="2">CHK169-11906</strain>
    </source>
</reference>
<reference evidence="2" key="2">
    <citation type="submission" date="2021-04" db="EMBL/GenBank/DDBJ databases">
        <authorList>
            <person name="Gilroy R."/>
        </authorList>
    </citation>
    <scope>NUCLEOTIDE SEQUENCE</scope>
    <source>
        <strain evidence="2">CHK169-11906</strain>
    </source>
</reference>
<dbReference type="GO" id="GO:0016788">
    <property type="term" value="F:hydrolase activity, acting on ester bonds"/>
    <property type="evidence" value="ECO:0007669"/>
    <property type="project" value="InterPro"/>
</dbReference>
<dbReference type="EMBL" id="DWYR01000009">
    <property type="protein sequence ID" value="HJA98518.1"/>
    <property type="molecule type" value="Genomic_DNA"/>
</dbReference>
<evidence type="ECO:0000313" key="3">
    <source>
        <dbReference type="Proteomes" id="UP000824259"/>
    </source>
</evidence>
<dbReference type="Gene3D" id="3.20.20.140">
    <property type="entry name" value="Metal-dependent hydrolases"/>
    <property type="match status" value="1"/>
</dbReference>
<evidence type="ECO:0000256" key="1">
    <source>
        <dbReference type="PIRSR" id="PIRSR005902-1"/>
    </source>
</evidence>
<evidence type="ECO:0000313" key="2">
    <source>
        <dbReference type="EMBL" id="HJA98518.1"/>
    </source>
</evidence>
<proteinExistence type="predicted"/>
<dbReference type="AlphaFoldDB" id="A0A9D2IEC3"/>
<comment type="caution">
    <text evidence="2">The sequence shown here is derived from an EMBL/GenBank/DDBJ whole genome shotgun (WGS) entry which is preliminary data.</text>
</comment>
<sequence>MNTPLVNIHTHRPTGTAIEPTFSGIHPWDAASQPLDAIRPSIAGADMVGEIGLDYACTTDREAQRRLFREQLTLAEEFSKPVILHCVKAFEPVMEELAHHRLPAVIFHGFIGSPQQAARAIEKGYYLSFGERTFSSPRTVEALRAIPEERLLAETDESPLTIEQIYRQIAEIRGVTVERLRDQIYHNYEAIFKR</sequence>
<feature type="binding site" evidence="1">
    <location>
        <position position="50"/>
    </location>
    <ligand>
        <name>a divalent metal cation</name>
        <dbReference type="ChEBI" id="CHEBI:60240"/>
        <label>1</label>
    </ligand>
</feature>
<keyword evidence="2" id="KW-0378">Hydrolase</keyword>
<dbReference type="Pfam" id="PF01026">
    <property type="entry name" value="TatD_DNase"/>
    <property type="match status" value="1"/>
</dbReference>